<sequence length="725" mass="81163">MIRRLSLSQRLALVVVSLLMLCAVAVCAVQLHSSAQYGNAMVQRLSSGLAQQIVAREPLLDAHGEVNRQTLKSLFDRLMTFNPSVELYLLSPDGDLLADAAPPGHIQRQRIDMAPVQAFLTGSASPVYGDDPRSPDGRKVFSAAPLRVDGQLRGYLYIILQGETFNQLAADAWQKTLWSIVLWTLLLVALFGLLAGGLAWFWVTRPVRLLTAQVAASGQDSISAIKTLAARRPEPRPGNEVAVLENRFIDLARQIADQWDRLADSDRQRREFVANISHDLRTPLTSLLGYLETLTLKDEWLTAEERRQYLTIALRQGNKVRHLSQQLFELARLEHGGIKPQRERFAMGELISDVAQKFELTARTREVNLHIDVPGPLPLINADVSMIERVVTNLLDNAMRHTPVGGEIRLAVWQENQQLQVEVADNGAGVDAALRDDLFQRPSALSTQASREDRGGLGLLIVKRMLELHGGRYQTGGVGKRGAVQVLRATLRNRRVAATPYPAIVEERWPGKRSATRRKKLLREPLVANFLVGTVSLNRFQRGVQFLQQRLVIRAHGNAESGAEVLRVGHFRRGCPQLRVSFQPFVDHRGVAEHAVDTAIFQIDNRILVAVIGDGLHLRMLILQIFLVGGAVFHADPFAFQVIERMERIFFGDHQRRVGVVRVGEGHLLAPLRRNIHSGNHRIIFLELQRRDQAVKRVVGKGTFCLHLFCTARGPDRYQSRQSGY</sequence>
<comment type="catalytic activity">
    <reaction evidence="1">
        <text>ATP + protein L-histidine = ADP + protein N-phospho-L-histidine.</text>
        <dbReference type="EC" id="2.7.13.3"/>
    </reaction>
</comment>
<evidence type="ECO:0000313" key="9">
    <source>
        <dbReference type="EMBL" id="VUA78783.1"/>
    </source>
</evidence>
<dbReference type="Pfam" id="PF02518">
    <property type="entry name" value="HATPase_c"/>
    <property type="match status" value="1"/>
</dbReference>
<dbReference type="PRINTS" id="PR00344">
    <property type="entry name" value="BCTRLSENSOR"/>
</dbReference>
<dbReference type="GO" id="GO:0000155">
    <property type="term" value="F:phosphorelay sensor kinase activity"/>
    <property type="evidence" value="ECO:0007669"/>
    <property type="project" value="InterPro"/>
</dbReference>
<dbReference type="EMBL" id="CABFNL010000002">
    <property type="protein sequence ID" value="VUA78783.1"/>
    <property type="molecule type" value="Genomic_DNA"/>
</dbReference>
<reference evidence="9" key="1">
    <citation type="submission" date="2018-06" db="EMBL/GenBank/DDBJ databases">
        <authorList>
            <consortium name="Pathogen Informatics"/>
        </authorList>
    </citation>
    <scope>NUCLEOTIDE SEQUENCE</scope>
    <source>
        <strain evidence="9">NCTC11678</strain>
    </source>
</reference>
<dbReference type="FunFam" id="1.10.287.130:FF:000001">
    <property type="entry name" value="Two-component sensor histidine kinase"/>
    <property type="match status" value="1"/>
</dbReference>
<accession>A0A509A4M6</accession>
<dbReference type="SUPFAM" id="SSF55874">
    <property type="entry name" value="ATPase domain of HSP90 chaperone/DNA topoisomerase II/histidine kinase"/>
    <property type="match status" value="1"/>
</dbReference>
<dbReference type="SMART" id="SM00387">
    <property type="entry name" value="HATPase_c"/>
    <property type="match status" value="1"/>
</dbReference>
<dbReference type="PANTHER" id="PTHR42878:SF7">
    <property type="entry name" value="SENSOR HISTIDINE KINASE GLRK"/>
    <property type="match status" value="1"/>
</dbReference>
<dbReference type="SUPFAM" id="SSF47384">
    <property type="entry name" value="Homodimeric domain of signal transducing histidine kinase"/>
    <property type="match status" value="1"/>
</dbReference>
<dbReference type="GO" id="GO:0005524">
    <property type="term" value="F:ATP binding"/>
    <property type="evidence" value="ECO:0007669"/>
    <property type="project" value="UniProtKB-KW"/>
</dbReference>
<dbReference type="InterPro" id="IPR003594">
    <property type="entry name" value="HATPase_dom"/>
</dbReference>
<dbReference type="InterPro" id="IPR003661">
    <property type="entry name" value="HisK_dim/P_dom"/>
</dbReference>
<dbReference type="PROSITE" id="PS50109">
    <property type="entry name" value="HIS_KIN"/>
    <property type="match status" value="1"/>
</dbReference>
<dbReference type="GO" id="GO:0007234">
    <property type="term" value="P:osmosensory signaling via phosphorelay pathway"/>
    <property type="evidence" value="ECO:0007669"/>
    <property type="project" value="TreeGrafter"/>
</dbReference>
<dbReference type="InterPro" id="IPR036890">
    <property type="entry name" value="HATPase_C_sf"/>
</dbReference>
<dbReference type="Gene3D" id="1.10.287.130">
    <property type="match status" value="1"/>
</dbReference>
<evidence type="ECO:0000256" key="1">
    <source>
        <dbReference type="ARBA" id="ARBA00000085"/>
    </source>
</evidence>
<evidence type="ECO:0000256" key="6">
    <source>
        <dbReference type="ARBA" id="ARBA00022777"/>
    </source>
</evidence>
<gene>
    <name evidence="9" type="primary">phoR_1</name>
    <name evidence="9" type="ORF">NCTC11678_03427</name>
</gene>
<keyword evidence="5" id="KW-0547">Nucleotide-binding</keyword>
<evidence type="ECO:0000256" key="7">
    <source>
        <dbReference type="ARBA" id="ARBA00022840"/>
    </source>
</evidence>
<keyword evidence="9" id="KW-0406">Ion transport</keyword>
<proteinExistence type="predicted"/>
<keyword evidence="9" id="KW-0407">Ion channel</keyword>
<dbReference type="InterPro" id="IPR004358">
    <property type="entry name" value="Sig_transdc_His_kin-like_C"/>
</dbReference>
<dbReference type="CDD" id="cd00082">
    <property type="entry name" value="HisKA"/>
    <property type="match status" value="1"/>
</dbReference>
<keyword evidence="3" id="KW-0597">Phosphoprotein</keyword>
<dbReference type="Gene3D" id="3.30.565.10">
    <property type="entry name" value="Histidine kinase-like ATPase, C-terminal domain"/>
    <property type="match status" value="1"/>
</dbReference>
<organism evidence="9">
    <name type="scientific">Klebsiella pneumoniae</name>
    <dbReference type="NCBI Taxonomy" id="573"/>
    <lineage>
        <taxon>Bacteria</taxon>
        <taxon>Pseudomonadati</taxon>
        <taxon>Pseudomonadota</taxon>
        <taxon>Gammaproteobacteria</taxon>
        <taxon>Enterobacterales</taxon>
        <taxon>Enterobacteriaceae</taxon>
        <taxon>Klebsiella/Raoultella group</taxon>
        <taxon>Klebsiella</taxon>
        <taxon>Klebsiella pneumoniae complex</taxon>
    </lineage>
</organism>
<protein>
    <recommendedName>
        <fullName evidence="2">histidine kinase</fullName>
        <ecNumber evidence="2">2.7.13.3</ecNumber>
    </recommendedName>
</protein>
<dbReference type="PANTHER" id="PTHR42878">
    <property type="entry name" value="TWO-COMPONENT HISTIDINE KINASE"/>
    <property type="match status" value="1"/>
</dbReference>
<keyword evidence="7" id="KW-0067">ATP-binding</keyword>
<dbReference type="CDD" id="cd00075">
    <property type="entry name" value="HATPase"/>
    <property type="match status" value="1"/>
</dbReference>
<dbReference type="Pfam" id="PF00512">
    <property type="entry name" value="HisKA"/>
    <property type="match status" value="1"/>
</dbReference>
<dbReference type="SMART" id="SM00388">
    <property type="entry name" value="HisKA"/>
    <property type="match status" value="1"/>
</dbReference>
<keyword evidence="9" id="KW-0813">Transport</keyword>
<evidence type="ECO:0000256" key="3">
    <source>
        <dbReference type="ARBA" id="ARBA00022553"/>
    </source>
</evidence>
<dbReference type="AlphaFoldDB" id="A0A509A4M6"/>
<dbReference type="GO" id="GO:0034220">
    <property type="term" value="P:monoatomic ion transmembrane transport"/>
    <property type="evidence" value="ECO:0007669"/>
    <property type="project" value="UniProtKB-KW"/>
</dbReference>
<evidence type="ECO:0000256" key="2">
    <source>
        <dbReference type="ARBA" id="ARBA00012438"/>
    </source>
</evidence>
<dbReference type="GO" id="GO:0030295">
    <property type="term" value="F:protein kinase activator activity"/>
    <property type="evidence" value="ECO:0007669"/>
    <property type="project" value="TreeGrafter"/>
</dbReference>
<dbReference type="InterPro" id="IPR050351">
    <property type="entry name" value="BphY/WalK/GraS-like"/>
</dbReference>
<dbReference type="InterPro" id="IPR005467">
    <property type="entry name" value="His_kinase_dom"/>
</dbReference>
<keyword evidence="8" id="KW-0902">Two-component regulatory system</keyword>
<evidence type="ECO:0000256" key="8">
    <source>
        <dbReference type="ARBA" id="ARBA00023012"/>
    </source>
</evidence>
<dbReference type="GO" id="GO:0000156">
    <property type="term" value="F:phosphorelay response regulator activity"/>
    <property type="evidence" value="ECO:0007669"/>
    <property type="project" value="TreeGrafter"/>
</dbReference>
<evidence type="ECO:0000256" key="5">
    <source>
        <dbReference type="ARBA" id="ARBA00022741"/>
    </source>
</evidence>
<keyword evidence="4 9" id="KW-0808">Transferase</keyword>
<evidence type="ECO:0000256" key="4">
    <source>
        <dbReference type="ARBA" id="ARBA00022679"/>
    </source>
</evidence>
<name>A0A509A4M6_KLEPN</name>
<keyword evidence="6 9" id="KW-0418">Kinase</keyword>
<dbReference type="InterPro" id="IPR036097">
    <property type="entry name" value="HisK_dim/P_sf"/>
</dbReference>
<dbReference type="EC" id="2.7.13.3" evidence="2"/>